<dbReference type="EMBL" id="JAFNEN010000287">
    <property type="protein sequence ID" value="KAG8186851.1"/>
    <property type="molecule type" value="Genomic_DNA"/>
</dbReference>
<accession>A0AAV6UTG7</accession>
<keyword evidence="1" id="KW-0812">Transmembrane</keyword>
<dbReference type="AlphaFoldDB" id="A0AAV6UTG7"/>
<proteinExistence type="predicted"/>
<feature type="transmembrane region" description="Helical" evidence="1">
    <location>
        <begin position="108"/>
        <end position="127"/>
    </location>
</feature>
<sequence length="196" mass="21992">MIYSTSGSAANVNDSFSINHNFPSKNHTNVTILGTNDRNNTNVGVNITNADVSVNATIASFIANITYASFDVNVTDVNDNVTMNIPTPGDIANIFKKIHRTVTRSKDAIWATVTLTFVCVLLLLAVAQSKMWKDHHYRESQGIPLPDFNERVLFKDVMEHKLNSLKRMFKKKKKKENVTEMKSLLVSDEEQDEDSV</sequence>
<keyword evidence="3" id="KW-1185">Reference proteome</keyword>
<comment type="caution">
    <text evidence="2">The sequence shown here is derived from an EMBL/GenBank/DDBJ whole genome shotgun (WGS) entry which is preliminary data.</text>
</comment>
<dbReference type="Proteomes" id="UP000827092">
    <property type="component" value="Unassembled WGS sequence"/>
</dbReference>
<gene>
    <name evidence="2" type="ORF">JTE90_024097</name>
</gene>
<keyword evidence="1" id="KW-0472">Membrane</keyword>
<evidence type="ECO:0000313" key="2">
    <source>
        <dbReference type="EMBL" id="KAG8186851.1"/>
    </source>
</evidence>
<reference evidence="2 3" key="1">
    <citation type="journal article" date="2022" name="Nat. Ecol. Evol.">
        <title>A masculinizing supergene underlies an exaggerated male reproductive morph in a spider.</title>
        <authorList>
            <person name="Hendrickx F."/>
            <person name="De Corte Z."/>
            <person name="Sonet G."/>
            <person name="Van Belleghem S.M."/>
            <person name="Kostlbacher S."/>
            <person name="Vangestel C."/>
        </authorList>
    </citation>
    <scope>NUCLEOTIDE SEQUENCE [LARGE SCALE GENOMIC DNA]</scope>
    <source>
        <strain evidence="2">W744_W776</strain>
    </source>
</reference>
<keyword evidence="1" id="KW-1133">Transmembrane helix</keyword>
<evidence type="ECO:0000256" key="1">
    <source>
        <dbReference type="SAM" id="Phobius"/>
    </source>
</evidence>
<organism evidence="2 3">
    <name type="scientific">Oedothorax gibbosus</name>
    <dbReference type="NCBI Taxonomy" id="931172"/>
    <lineage>
        <taxon>Eukaryota</taxon>
        <taxon>Metazoa</taxon>
        <taxon>Ecdysozoa</taxon>
        <taxon>Arthropoda</taxon>
        <taxon>Chelicerata</taxon>
        <taxon>Arachnida</taxon>
        <taxon>Araneae</taxon>
        <taxon>Araneomorphae</taxon>
        <taxon>Entelegynae</taxon>
        <taxon>Araneoidea</taxon>
        <taxon>Linyphiidae</taxon>
        <taxon>Erigoninae</taxon>
        <taxon>Oedothorax</taxon>
    </lineage>
</organism>
<name>A0AAV6UTG7_9ARAC</name>
<evidence type="ECO:0000313" key="3">
    <source>
        <dbReference type="Proteomes" id="UP000827092"/>
    </source>
</evidence>
<protein>
    <submittedName>
        <fullName evidence="2">Uncharacterized protein</fullName>
    </submittedName>
</protein>